<dbReference type="Proteomes" id="UP000011689">
    <property type="component" value="Unassembled WGS sequence"/>
</dbReference>
<comment type="similarity">
    <text evidence="1">Belongs to the GSP E family.</text>
</comment>
<dbReference type="PATRIC" id="fig|1227481.4.peg.985"/>
<organism evidence="4 5">
    <name type="scientific">Halorubrum hochstenium ATCC 700873</name>
    <dbReference type="NCBI Taxonomy" id="1227481"/>
    <lineage>
        <taxon>Archaea</taxon>
        <taxon>Methanobacteriati</taxon>
        <taxon>Methanobacteriota</taxon>
        <taxon>Stenosarchaea group</taxon>
        <taxon>Halobacteria</taxon>
        <taxon>Halobacteriales</taxon>
        <taxon>Haloferacaceae</taxon>
        <taxon>Halorubrum</taxon>
    </lineage>
</organism>
<dbReference type="Gene3D" id="3.30.450.380">
    <property type="match status" value="2"/>
</dbReference>
<feature type="compositionally biased region" description="Gly residues" evidence="2">
    <location>
        <begin position="724"/>
        <end position="735"/>
    </location>
</feature>
<evidence type="ECO:0000256" key="2">
    <source>
        <dbReference type="SAM" id="MobiDB-lite"/>
    </source>
</evidence>
<feature type="region of interest" description="Disordered" evidence="2">
    <location>
        <begin position="1"/>
        <end position="48"/>
    </location>
</feature>
<keyword evidence="5" id="KW-1185">Reference proteome</keyword>
<name>M0FGW2_9EURY</name>
<dbReference type="InterPro" id="IPR001482">
    <property type="entry name" value="T2SS/T4SS_dom"/>
</dbReference>
<proteinExistence type="inferred from homology"/>
<feature type="region of interest" description="Disordered" evidence="2">
    <location>
        <begin position="677"/>
        <end position="697"/>
    </location>
</feature>
<dbReference type="PANTHER" id="PTHR30486:SF14">
    <property type="entry name" value="FLAGELLA ACCESSORY PROTEIN I"/>
    <property type="match status" value="1"/>
</dbReference>
<reference evidence="4 5" key="1">
    <citation type="journal article" date="2014" name="PLoS Genet.">
        <title>Phylogenetically driven sequencing of extremely halophilic archaea reveals strategies for static and dynamic osmo-response.</title>
        <authorList>
            <person name="Becker E.A."/>
            <person name="Seitzer P.M."/>
            <person name="Tritt A."/>
            <person name="Larsen D."/>
            <person name="Krusor M."/>
            <person name="Yao A.I."/>
            <person name="Wu D."/>
            <person name="Madern D."/>
            <person name="Eisen J.A."/>
            <person name="Darling A.E."/>
            <person name="Facciotti M.T."/>
        </authorList>
    </citation>
    <scope>NUCLEOTIDE SEQUENCE [LARGE SCALE GENOMIC DNA]</scope>
    <source>
        <strain evidence="4 5">ATCC 700873</strain>
    </source>
</reference>
<dbReference type="OrthoDB" id="262046at2157"/>
<dbReference type="GO" id="GO:0016887">
    <property type="term" value="F:ATP hydrolysis activity"/>
    <property type="evidence" value="ECO:0007669"/>
    <property type="project" value="InterPro"/>
</dbReference>
<evidence type="ECO:0000313" key="5">
    <source>
        <dbReference type="Proteomes" id="UP000011689"/>
    </source>
</evidence>
<feature type="compositionally biased region" description="Basic and acidic residues" evidence="2">
    <location>
        <begin position="680"/>
        <end position="692"/>
    </location>
</feature>
<protein>
    <submittedName>
        <fullName evidence="4">Type II secretion system protein E</fullName>
    </submittedName>
</protein>
<sequence>MEPRRECRDDPAVAGSRAVSDGPTLRIGAETSGGDESVPAPVPPDDPEAWYAPDVRAQYESAPGVVATVRERDGGRFGYDVREPPLSPADERALDRVRDRFSAVRHRRPLTRVGVVERAERGFDPKYAEAIDRLVDASAAARRRIDYHALREFRLLGELTPIALDDRIEVADVGDERELVVHTETFAPLETGIDADADYVERVAAERLAQYAVEFAGLAVDVVVYRERLLGSDAFETKYAVLEPDLLPGDEELIEECKSRIWETTVSDVVEDRESFVAARARRFLSRRLTARNTRAWLDAAAHRARAALAERGLAAPPVDSRYARDRLDDLAYYVLRDLVGEGILTVPIRDPYLEDVEANRVGERVKVVPRASVLSGADGAEATGAAETTDAAEDAETGAGGEPGADVDPPTAGERVPTNLSFDDETTFVNVVTGIAARDGTELNASTPSAKVNLELDGVPQTIRCAVALPVISEGGPHVSIRKQRADALTPVDLVERGALSVELVTLLWLLYEHRGVVLFAGPTGVGKTTLLNAHAPFIPFDARPVSVDEGSREVRLPHETGVSLTTRDHEDAYKSVGMAELMTEANYLNPDVEVIAEINTPESFETFGESLATGHGVIGTTHAEDIGALADRLRERDLPARLLREVDLVVFPRQVDGERYVSRAIEPLSEAAYEGLDPEAKRSPSGDPKRGGAGVVEVGDESVRYNTVAWRDGDGAFRFPGAPGGSDGRGDAPGAGPRFRVFDRIASRTDRDREAVAAEFESKRRYVEYLVRDGVDDPEALFEFLADLRTDEAATVERAARTRGRSNDRGGGGNGSDGGEDGESDPAGRRRS</sequence>
<feature type="region of interest" description="Disordered" evidence="2">
    <location>
        <begin position="379"/>
        <end position="420"/>
    </location>
</feature>
<feature type="compositionally biased region" description="Basic and acidic residues" evidence="2">
    <location>
        <begin position="1"/>
        <end position="11"/>
    </location>
</feature>
<dbReference type="Pfam" id="PF00437">
    <property type="entry name" value="T2SSE"/>
    <property type="match status" value="1"/>
</dbReference>
<feature type="compositionally biased region" description="Low complexity" evidence="2">
    <location>
        <begin position="379"/>
        <end position="390"/>
    </location>
</feature>
<feature type="region of interest" description="Disordered" evidence="2">
    <location>
        <begin position="718"/>
        <end position="740"/>
    </location>
</feature>
<dbReference type="SUPFAM" id="SSF52540">
    <property type="entry name" value="P-loop containing nucleoside triphosphate hydrolases"/>
    <property type="match status" value="1"/>
</dbReference>
<dbReference type="EMBL" id="AOJO01000024">
    <property type="protein sequence ID" value="ELZ58558.1"/>
    <property type="molecule type" value="Genomic_DNA"/>
</dbReference>
<dbReference type="AlphaFoldDB" id="M0FGW2"/>
<comment type="caution">
    <text evidence="4">The sequence shown here is derived from an EMBL/GenBank/DDBJ whole genome shotgun (WGS) entry which is preliminary data.</text>
</comment>
<accession>M0FGW2</accession>
<dbReference type="STRING" id="1227481.C467_04987"/>
<evidence type="ECO:0000313" key="4">
    <source>
        <dbReference type="EMBL" id="ELZ58558.1"/>
    </source>
</evidence>
<feature type="region of interest" description="Disordered" evidence="2">
    <location>
        <begin position="798"/>
        <end position="834"/>
    </location>
</feature>
<gene>
    <name evidence="4" type="ORF">C467_04987</name>
</gene>
<feature type="domain" description="Bacterial type II secretion system protein E" evidence="3">
    <location>
        <begin position="451"/>
        <end position="637"/>
    </location>
</feature>
<dbReference type="InterPro" id="IPR050921">
    <property type="entry name" value="T4SS_GSP_E_ATPase"/>
</dbReference>
<evidence type="ECO:0000256" key="1">
    <source>
        <dbReference type="ARBA" id="ARBA00006611"/>
    </source>
</evidence>
<dbReference type="Gene3D" id="3.40.50.300">
    <property type="entry name" value="P-loop containing nucleotide triphosphate hydrolases"/>
    <property type="match status" value="1"/>
</dbReference>
<dbReference type="PANTHER" id="PTHR30486">
    <property type="entry name" value="TWITCHING MOTILITY PROTEIN PILT"/>
    <property type="match status" value="1"/>
</dbReference>
<dbReference type="InterPro" id="IPR027417">
    <property type="entry name" value="P-loop_NTPase"/>
</dbReference>
<evidence type="ECO:0000259" key="3">
    <source>
        <dbReference type="Pfam" id="PF00437"/>
    </source>
</evidence>